<organism evidence="2 3">
    <name type="scientific">Schleiferilactobacillus harbinensis</name>
    <dbReference type="NCBI Taxonomy" id="304207"/>
    <lineage>
        <taxon>Bacteria</taxon>
        <taxon>Bacillati</taxon>
        <taxon>Bacillota</taxon>
        <taxon>Bacilli</taxon>
        <taxon>Lactobacillales</taxon>
        <taxon>Lactobacillaceae</taxon>
        <taxon>Schleiferilactobacillus</taxon>
    </lineage>
</organism>
<dbReference type="RefSeq" id="WP_331243359.1">
    <property type="nucleotide sequence ID" value="NZ_JAQSGJ010000007.1"/>
</dbReference>
<name>A0ABU7SXC7_9LACO</name>
<gene>
    <name evidence="2" type="ORF">PS435_03980</name>
</gene>
<dbReference type="EMBL" id="JAQSGK010000007">
    <property type="protein sequence ID" value="MEE6715011.1"/>
    <property type="molecule type" value="Genomic_DNA"/>
</dbReference>
<keyword evidence="3" id="KW-1185">Reference proteome</keyword>
<accession>A0ABU7SXC7</accession>
<evidence type="ECO:0000259" key="1">
    <source>
        <dbReference type="Pfam" id="PF00571"/>
    </source>
</evidence>
<comment type="caution">
    <text evidence="2">The sequence shown here is derived from an EMBL/GenBank/DDBJ whole genome shotgun (WGS) entry which is preliminary data.</text>
</comment>
<dbReference type="NCBIfam" id="NF041630">
    <property type="entry name" value="CBS_CbpB"/>
    <property type="match status" value="1"/>
</dbReference>
<dbReference type="Proteomes" id="UP001330016">
    <property type="component" value="Unassembled WGS sequence"/>
</dbReference>
<evidence type="ECO:0000313" key="3">
    <source>
        <dbReference type="Proteomes" id="UP001330016"/>
    </source>
</evidence>
<dbReference type="Gene3D" id="3.10.580.10">
    <property type="entry name" value="CBS-domain"/>
    <property type="match status" value="1"/>
</dbReference>
<protein>
    <submittedName>
        <fullName evidence="2">CBS domain-containing protein</fullName>
    </submittedName>
</protein>
<sequence>MIIPELQRFLLQNSEHYLIPADVVANVNMDNRLGHAFLVLTKVRYAKIPVLDNESHFIGFISLAMITDKMLALDHVSLEPLDHLKVADVVERPDSDSIVSDLVDIEKILHLLVDNPFLPVVDDDGLFVGIITRREYMKSFNELVHNLNKEYDLVPIQQPVSSAMKGPK</sequence>
<reference evidence="2 3" key="1">
    <citation type="submission" date="2023-02" db="EMBL/GenBank/DDBJ databases">
        <title>The predominant lactic acid bacteria and yeasts involved in the spontaneous fermentation of millet during the production of the traditional porridge Hausa koko in Ghana.</title>
        <authorList>
            <person name="Atter A."/>
            <person name="Diaz M."/>
        </authorList>
    </citation>
    <scope>NUCLEOTIDE SEQUENCE [LARGE SCALE GENOMIC DNA]</scope>
    <source>
        <strain evidence="2 3">FI11640</strain>
    </source>
</reference>
<proteinExistence type="predicted"/>
<dbReference type="InterPro" id="IPR048125">
    <property type="entry name" value="CBS_CbpB"/>
</dbReference>
<feature type="domain" description="CBS" evidence="1">
    <location>
        <begin position="104"/>
        <end position="139"/>
    </location>
</feature>
<dbReference type="CDD" id="cd04643">
    <property type="entry name" value="CBS_pair_bac"/>
    <property type="match status" value="1"/>
</dbReference>
<dbReference type="Pfam" id="PF00571">
    <property type="entry name" value="CBS"/>
    <property type="match status" value="1"/>
</dbReference>
<dbReference type="SUPFAM" id="SSF54631">
    <property type="entry name" value="CBS-domain pair"/>
    <property type="match status" value="1"/>
</dbReference>
<dbReference type="InterPro" id="IPR000644">
    <property type="entry name" value="CBS_dom"/>
</dbReference>
<dbReference type="InterPro" id="IPR046342">
    <property type="entry name" value="CBS_dom_sf"/>
</dbReference>
<evidence type="ECO:0000313" key="2">
    <source>
        <dbReference type="EMBL" id="MEE6715011.1"/>
    </source>
</evidence>